<sequence>MDKHMTYLQKHASVTKSRISNFLADNQWKDVNIHSSLYEQRVSGPPHVKLEVWSAPGQERPTFAHAVTQEFKEASVGQSFGPSWSTHWFKVTLQIPKEFAGKHVRLLFDSSSEAMV</sequence>
<dbReference type="Proteomes" id="UP001150603">
    <property type="component" value="Unassembled WGS sequence"/>
</dbReference>
<comment type="caution">
    <text evidence="1">The sequence shown here is derived from an EMBL/GenBank/DDBJ whole genome shotgun (WGS) entry which is preliminary data.</text>
</comment>
<protein>
    <submittedName>
        <fullName evidence="1">Glycoside hydrolase, 38 vacuolar alpha mannosidase</fullName>
        <ecNumber evidence="1">3.2.1.24</ecNumber>
    </submittedName>
</protein>
<organism evidence="1 2">
    <name type="scientific">Linderina macrospora</name>
    <dbReference type="NCBI Taxonomy" id="4868"/>
    <lineage>
        <taxon>Eukaryota</taxon>
        <taxon>Fungi</taxon>
        <taxon>Fungi incertae sedis</taxon>
        <taxon>Zoopagomycota</taxon>
        <taxon>Kickxellomycotina</taxon>
        <taxon>Kickxellomycetes</taxon>
        <taxon>Kickxellales</taxon>
        <taxon>Kickxellaceae</taxon>
        <taxon>Linderina</taxon>
    </lineage>
</organism>
<feature type="non-terminal residue" evidence="1">
    <location>
        <position position="116"/>
    </location>
</feature>
<evidence type="ECO:0000313" key="2">
    <source>
        <dbReference type="Proteomes" id="UP001150603"/>
    </source>
</evidence>
<keyword evidence="1" id="KW-0378">Hydrolase</keyword>
<reference evidence="1" key="1">
    <citation type="submission" date="2022-07" db="EMBL/GenBank/DDBJ databases">
        <title>Phylogenomic reconstructions and comparative analyses of Kickxellomycotina fungi.</title>
        <authorList>
            <person name="Reynolds N.K."/>
            <person name="Stajich J.E."/>
            <person name="Barry K."/>
            <person name="Grigoriev I.V."/>
            <person name="Crous P."/>
            <person name="Smith M.E."/>
        </authorList>
    </citation>
    <scope>NUCLEOTIDE SEQUENCE</scope>
    <source>
        <strain evidence="1">NRRL 5244</strain>
    </source>
</reference>
<proteinExistence type="predicted"/>
<keyword evidence="2" id="KW-1185">Reference proteome</keyword>
<gene>
    <name evidence="1" type="primary">AMS1_1</name>
    <name evidence="1" type="ORF">FBU59_000964</name>
</gene>
<name>A0ACC1JFC8_9FUNG</name>
<evidence type="ECO:0000313" key="1">
    <source>
        <dbReference type="EMBL" id="KAJ1949841.1"/>
    </source>
</evidence>
<dbReference type="EMBL" id="JANBPW010000347">
    <property type="protein sequence ID" value="KAJ1949841.1"/>
    <property type="molecule type" value="Genomic_DNA"/>
</dbReference>
<accession>A0ACC1JFC8</accession>
<keyword evidence="1" id="KW-0326">Glycosidase</keyword>
<dbReference type="EC" id="3.2.1.24" evidence="1"/>